<dbReference type="InterPro" id="IPR012337">
    <property type="entry name" value="RNaseH-like_sf"/>
</dbReference>
<comment type="similarity">
    <text evidence="1">Belongs to the transposase IS21/IS408/IS1162 family.</text>
</comment>
<dbReference type="PANTHER" id="PTHR35004">
    <property type="entry name" value="TRANSPOSASE RV3428C-RELATED"/>
    <property type="match status" value="1"/>
</dbReference>
<keyword evidence="4" id="KW-1185">Reference proteome</keyword>
<dbReference type="Proteomes" id="UP000007807">
    <property type="component" value="Chromosome"/>
</dbReference>
<sequence length="250" mass="29509">MQEPRVGQRAEFDWGEVTLNIAEVWQKFYLAVFVLPFSLYRFARLYHRSARLEVIQAHIEFFREIGSVPDAIFYDRMAAAYDSRKQQFNDKFLEFSMHFGFQPCVCNPASPNEKGTDEESVGYVRRATFGEMSSFASINEATEWLKMRLVEINGHPVYRRSNVPVQGLDQERALMHPLPTLEFENYELKRATISRYSLVKFDGNFYSIPDTYRPRYITLKILMDRIEFLDCVVLKLFRVRPSFIVFKLFI</sequence>
<dbReference type="Gene3D" id="3.30.420.10">
    <property type="entry name" value="Ribonuclease H-like superfamily/Ribonuclease H"/>
    <property type="match status" value="1"/>
</dbReference>
<dbReference type="GeneID" id="10460374"/>
<reference evidence="3 4" key="1">
    <citation type="journal article" date="2011" name="J. Bacteriol.">
        <title>Complete genome sequence of Methanosaeta concilii, a specialist in aceticlastic methanogenesis.</title>
        <authorList>
            <person name="Barber R.D."/>
            <person name="Zhang L."/>
            <person name="Harnack M."/>
            <person name="Olson M.V."/>
            <person name="Kaul R."/>
            <person name="Ingram-Smith C."/>
            <person name="Smith K.S."/>
        </authorList>
    </citation>
    <scope>NUCLEOTIDE SEQUENCE [LARGE SCALE GENOMIC DNA]</scope>
    <source>
        <strain evidence="4">ATCC 5969 / DSM 3671 / JCM 10134 / NBRC 103675 / OCM 69 / GP-6</strain>
    </source>
</reference>
<dbReference type="OrthoDB" id="132625at2157"/>
<dbReference type="Pfam" id="PF00665">
    <property type="entry name" value="rve"/>
    <property type="match status" value="1"/>
</dbReference>
<gene>
    <name evidence="3" type="ordered locus">MCON_0644</name>
</gene>
<dbReference type="PROSITE" id="PS50994">
    <property type="entry name" value="INTEGRASE"/>
    <property type="match status" value="1"/>
</dbReference>
<dbReference type="STRING" id="990316.MCON_0644"/>
<organism evidence="3 4">
    <name type="scientific">Methanothrix soehngenii (strain ATCC 5969 / DSM 3671 / JCM 10134 / NBRC 103675 / OCM 69 / GP-6)</name>
    <name type="common">Methanosaeta concilii</name>
    <dbReference type="NCBI Taxonomy" id="990316"/>
    <lineage>
        <taxon>Archaea</taxon>
        <taxon>Methanobacteriati</taxon>
        <taxon>Methanobacteriota</taxon>
        <taxon>Stenosarchaea group</taxon>
        <taxon>Methanomicrobia</taxon>
        <taxon>Methanotrichales</taxon>
        <taxon>Methanotrichaceae</taxon>
        <taxon>Methanothrix</taxon>
    </lineage>
</organism>
<dbReference type="EMBL" id="CP002565">
    <property type="protein sequence ID" value="AEB67469.1"/>
    <property type="molecule type" value="Genomic_DNA"/>
</dbReference>
<dbReference type="RefSeq" id="WP_013718529.1">
    <property type="nucleotide sequence ID" value="NC_015416.1"/>
</dbReference>
<evidence type="ECO:0000313" key="4">
    <source>
        <dbReference type="Proteomes" id="UP000007807"/>
    </source>
</evidence>
<dbReference type="HOGENOM" id="CLU_1109500_0_0_2"/>
<protein>
    <recommendedName>
        <fullName evidence="2">Integrase catalytic domain-containing protein</fullName>
    </recommendedName>
</protein>
<accession>F4BXF6</accession>
<dbReference type="Pfam" id="PF22483">
    <property type="entry name" value="Mu-transpos_C_2"/>
    <property type="match status" value="1"/>
</dbReference>
<dbReference type="PANTHER" id="PTHR35004:SF7">
    <property type="entry name" value="INTEGRASE PROTEIN"/>
    <property type="match status" value="1"/>
</dbReference>
<evidence type="ECO:0000313" key="3">
    <source>
        <dbReference type="EMBL" id="AEB67469.1"/>
    </source>
</evidence>
<dbReference type="InParanoid" id="F4BXF6"/>
<dbReference type="AlphaFoldDB" id="F4BXF6"/>
<dbReference type="GO" id="GO:0015074">
    <property type="term" value="P:DNA integration"/>
    <property type="evidence" value="ECO:0007669"/>
    <property type="project" value="InterPro"/>
</dbReference>
<dbReference type="KEGG" id="mcj:MCON_0644"/>
<dbReference type="InterPro" id="IPR036397">
    <property type="entry name" value="RNaseH_sf"/>
</dbReference>
<proteinExistence type="inferred from homology"/>
<dbReference type="SUPFAM" id="SSF53098">
    <property type="entry name" value="Ribonuclease H-like"/>
    <property type="match status" value="1"/>
</dbReference>
<dbReference type="InterPro" id="IPR054353">
    <property type="entry name" value="IstA-like_C"/>
</dbReference>
<dbReference type="GO" id="GO:0003676">
    <property type="term" value="F:nucleic acid binding"/>
    <property type="evidence" value="ECO:0007669"/>
    <property type="project" value="InterPro"/>
</dbReference>
<feature type="domain" description="Integrase catalytic" evidence="2">
    <location>
        <begin position="1"/>
        <end position="172"/>
    </location>
</feature>
<evidence type="ECO:0000256" key="1">
    <source>
        <dbReference type="ARBA" id="ARBA00009277"/>
    </source>
</evidence>
<evidence type="ECO:0000259" key="2">
    <source>
        <dbReference type="PROSITE" id="PS50994"/>
    </source>
</evidence>
<name>F4BXF6_METSG</name>
<dbReference type="InterPro" id="IPR001584">
    <property type="entry name" value="Integrase_cat-core"/>
</dbReference>